<accession>A0A657PJK0</accession>
<keyword evidence="8 9" id="KW-0472">Membrane</keyword>
<evidence type="ECO:0000256" key="3">
    <source>
        <dbReference type="ARBA" id="ARBA00022448"/>
    </source>
</evidence>
<evidence type="ECO:0000256" key="5">
    <source>
        <dbReference type="ARBA" id="ARBA00022692"/>
    </source>
</evidence>
<evidence type="ECO:0000256" key="1">
    <source>
        <dbReference type="ARBA" id="ARBA00004141"/>
    </source>
</evidence>
<evidence type="ECO:0000256" key="6">
    <source>
        <dbReference type="ARBA" id="ARBA00022989"/>
    </source>
</evidence>
<dbReference type="GO" id="GO:0016020">
    <property type="term" value="C:membrane"/>
    <property type="evidence" value="ECO:0007669"/>
    <property type="project" value="UniProtKB-SubCell"/>
</dbReference>
<keyword evidence="3" id="KW-0813">Transport</keyword>
<dbReference type="Gene3D" id="1.20.1530.20">
    <property type="match status" value="1"/>
</dbReference>
<dbReference type="Pfam" id="PF00999">
    <property type="entry name" value="Na_H_Exchanger"/>
    <property type="match status" value="1"/>
</dbReference>
<reference evidence="12 14" key="2">
    <citation type="submission" date="2018-01" db="EMBL/GenBank/DDBJ databases">
        <title>Novel co-symbiosis in the lucinid bivalve Phacoides pectinatus.</title>
        <authorList>
            <person name="Lim S.J."/>
            <person name="Davis B.G."/>
            <person name="Gill D.E."/>
            <person name="Engel A.S."/>
            <person name="Anderson L.C."/>
            <person name="Campbell B.J."/>
        </authorList>
    </citation>
    <scope>NUCLEOTIDE SEQUENCE [LARGE SCALE GENOMIC DNA]</scope>
    <source>
        <strain evidence="12">N3_P5</strain>
    </source>
</reference>
<evidence type="ECO:0000256" key="2">
    <source>
        <dbReference type="ARBA" id="ARBA00005551"/>
    </source>
</evidence>
<feature type="transmembrane region" description="Helical" evidence="9">
    <location>
        <begin position="293"/>
        <end position="312"/>
    </location>
</feature>
<evidence type="ECO:0000313" key="12">
    <source>
        <dbReference type="EMBL" id="PUD99936.1"/>
    </source>
</evidence>
<keyword evidence="5 9" id="KW-0812">Transmembrane</keyword>
<feature type="transmembrane region" description="Helical" evidence="9">
    <location>
        <begin position="87"/>
        <end position="110"/>
    </location>
</feature>
<feature type="transmembrane region" description="Helical" evidence="9">
    <location>
        <begin position="6"/>
        <end position="25"/>
    </location>
</feature>
<dbReference type="EMBL" id="MUIE01000353">
    <property type="protein sequence ID" value="OQX32908.1"/>
    <property type="molecule type" value="Genomic_DNA"/>
</dbReference>
<feature type="transmembrane region" description="Helical" evidence="9">
    <location>
        <begin position="240"/>
        <end position="257"/>
    </location>
</feature>
<reference evidence="11 13" key="1">
    <citation type="submission" date="2017-02" db="EMBL/GenBank/DDBJ databases">
        <title>Novel co-symbiosis in the unique lucinid bivalve Phacoides pectinatus.</title>
        <authorList>
            <person name="Lim S.J."/>
            <person name="Davis B.G."/>
            <person name="Gill D.E."/>
            <person name="Engel A.S."/>
            <person name="Anderson L.C."/>
            <person name="Campbell B.J."/>
        </authorList>
    </citation>
    <scope>NUCLEOTIDE SEQUENCE [LARGE SCALE GENOMIC DNA]</scope>
    <source>
        <strain evidence="11">LUC13016_P6</strain>
    </source>
</reference>
<evidence type="ECO:0000256" key="8">
    <source>
        <dbReference type="ARBA" id="ARBA00023136"/>
    </source>
</evidence>
<evidence type="ECO:0000256" key="4">
    <source>
        <dbReference type="ARBA" id="ARBA00022449"/>
    </source>
</evidence>
<keyword evidence="6 9" id="KW-1133">Transmembrane helix</keyword>
<dbReference type="PANTHER" id="PTHR42751">
    <property type="entry name" value="SODIUM/HYDROGEN EXCHANGER FAMILY/TRKA DOMAIN PROTEIN"/>
    <property type="match status" value="1"/>
</dbReference>
<protein>
    <submittedName>
        <fullName evidence="11">Sodium:proton antiporter</fullName>
    </submittedName>
</protein>
<evidence type="ECO:0000313" key="11">
    <source>
        <dbReference type="EMBL" id="OQX32908.1"/>
    </source>
</evidence>
<feature type="transmembrane region" description="Helical" evidence="9">
    <location>
        <begin position="183"/>
        <end position="203"/>
    </location>
</feature>
<evidence type="ECO:0000313" key="14">
    <source>
        <dbReference type="Proteomes" id="UP000250928"/>
    </source>
</evidence>
<dbReference type="EMBL" id="PQCO01000241">
    <property type="protein sequence ID" value="PUD99936.1"/>
    <property type="molecule type" value="Genomic_DNA"/>
</dbReference>
<feature type="transmembrane region" description="Helical" evidence="9">
    <location>
        <begin position="355"/>
        <end position="378"/>
    </location>
</feature>
<keyword evidence="7" id="KW-0406">Ion transport</keyword>
<evidence type="ECO:0000256" key="9">
    <source>
        <dbReference type="SAM" id="Phobius"/>
    </source>
</evidence>
<feature type="domain" description="Cation/H+ exchanger transmembrane" evidence="10">
    <location>
        <begin position="23"/>
        <end position="366"/>
    </location>
</feature>
<dbReference type="Proteomes" id="UP000243361">
    <property type="component" value="Unassembled WGS sequence"/>
</dbReference>
<evidence type="ECO:0000256" key="7">
    <source>
        <dbReference type="ARBA" id="ARBA00023065"/>
    </source>
</evidence>
<keyword evidence="4" id="KW-0050">Antiport</keyword>
<feature type="transmembrane region" description="Helical" evidence="9">
    <location>
        <begin position="56"/>
        <end position="75"/>
    </location>
</feature>
<dbReference type="InterPro" id="IPR006153">
    <property type="entry name" value="Cation/H_exchanger_TM"/>
</dbReference>
<dbReference type="Proteomes" id="UP000250928">
    <property type="component" value="Unassembled WGS sequence"/>
</dbReference>
<proteinExistence type="inferred from homology"/>
<dbReference type="InterPro" id="IPR038770">
    <property type="entry name" value="Na+/solute_symporter_sf"/>
</dbReference>
<dbReference type="PANTHER" id="PTHR42751:SF3">
    <property type="entry name" value="SODIUM_GLUTAMATE SYMPORTER"/>
    <property type="match status" value="1"/>
</dbReference>
<gene>
    <name evidence="11" type="ORF">B0D84_05405</name>
    <name evidence="12" type="ORF">C3L24_10080</name>
</gene>
<evidence type="ECO:0000313" key="13">
    <source>
        <dbReference type="Proteomes" id="UP000243361"/>
    </source>
</evidence>
<feature type="transmembrane region" description="Helical" evidence="9">
    <location>
        <begin position="148"/>
        <end position="167"/>
    </location>
</feature>
<name>A0A657PJK0_9GAMM</name>
<feature type="transmembrane region" description="Helical" evidence="9">
    <location>
        <begin position="32"/>
        <end position="50"/>
    </location>
</feature>
<dbReference type="GO" id="GO:1902600">
    <property type="term" value="P:proton transmembrane transport"/>
    <property type="evidence" value="ECO:0007669"/>
    <property type="project" value="InterPro"/>
</dbReference>
<dbReference type="AlphaFoldDB" id="A0A657PJK0"/>
<comment type="similarity">
    <text evidence="2">Belongs to the monovalent cation:proton antiporter 2 (CPA2) transporter (TC 2.A.37) family.</text>
</comment>
<feature type="transmembrane region" description="Helical" evidence="9">
    <location>
        <begin position="116"/>
        <end position="136"/>
    </location>
</feature>
<sequence>MLEENIVFTFFLIFSGAAVLATFALYARQALLVAYILLGVLLGPSALGWVGDPELIHDIAHIGIIFLLFLMGLELNPRDFLHLMKKTTVVTLASSIIFWSAGAALALAFGHPLLEAALIGAALIFSSTIVGLKLLPTTVLHHQRLGEIIISILLLQDFIAIALLVLLEGSGAAHNPMLEFAKLAAAVPLLILGAWGFSRYVLLGLLGRFDTIREYIFLIAIGWCLSMAEAAAALGISHEIGAFVAGVTLAANPISLYMSENLKPLRDFFLVMFFFSLGAGFDLGMLGTVALPATALAALTVFGKPVVFGYLLQRGGEQQHRAREVGARLGQMSEFSLLIAVLAVGKGQIGEQAGYLIQLATLLTFLASTYLVVFRFPTPIALSDRLRRD</sequence>
<feature type="transmembrane region" description="Helical" evidence="9">
    <location>
        <begin position="215"/>
        <end position="234"/>
    </location>
</feature>
<comment type="subcellular location">
    <subcellularLocation>
        <location evidence="1">Membrane</location>
        <topology evidence="1">Multi-pass membrane protein</topology>
    </subcellularLocation>
</comment>
<keyword evidence="13" id="KW-1185">Reference proteome</keyword>
<evidence type="ECO:0000259" key="10">
    <source>
        <dbReference type="Pfam" id="PF00999"/>
    </source>
</evidence>
<organism evidence="11 13">
    <name type="scientific">Candidatus Sedimenticola endophacoides</name>
    <dbReference type="NCBI Taxonomy" id="2548426"/>
    <lineage>
        <taxon>Bacteria</taxon>
        <taxon>Pseudomonadati</taxon>
        <taxon>Pseudomonadota</taxon>
        <taxon>Gammaproteobacteria</taxon>
        <taxon>Chromatiales</taxon>
        <taxon>Sedimenticolaceae</taxon>
        <taxon>Sedimenticola</taxon>
    </lineage>
</organism>
<comment type="caution">
    <text evidence="11">The sequence shown here is derived from an EMBL/GenBank/DDBJ whole genome shotgun (WGS) entry which is preliminary data.</text>
</comment>
<feature type="transmembrane region" description="Helical" evidence="9">
    <location>
        <begin position="269"/>
        <end position="287"/>
    </location>
</feature>
<feature type="transmembrane region" description="Helical" evidence="9">
    <location>
        <begin position="332"/>
        <end position="349"/>
    </location>
</feature>
<dbReference type="GO" id="GO:0015297">
    <property type="term" value="F:antiporter activity"/>
    <property type="evidence" value="ECO:0007669"/>
    <property type="project" value="UniProtKB-KW"/>
</dbReference>